<proteinExistence type="predicted"/>
<reference evidence="1" key="1">
    <citation type="submission" date="2023-04" db="EMBL/GenBank/DDBJ databases">
        <title>Draft Genome sequencing of Naganishia species isolated from polar environments using Oxford Nanopore Technology.</title>
        <authorList>
            <person name="Leo P."/>
            <person name="Venkateswaran K."/>
        </authorList>
    </citation>
    <scope>NUCLEOTIDE SEQUENCE</scope>
    <source>
        <strain evidence="1">DBVPG 5303</strain>
    </source>
</reference>
<sequence length="132" mass="14744">MLPPDVLEAVEAMERDTSAHNTAVLNVCCPYTSRDEVTTAIKGTIKSVETGGMAACVDAKDDDRAPEVDILVRTSDVRRLSDFLMWQTSSRTQLHFIKTLWPEFGMKDMAKIMLAYQRRAYMSGLLAREGIA</sequence>
<accession>A0ACC2XCG2</accession>
<dbReference type="EMBL" id="JASBWV010000019">
    <property type="protein sequence ID" value="KAJ9121050.1"/>
    <property type="molecule type" value="Genomic_DNA"/>
</dbReference>
<gene>
    <name evidence="1" type="ORF">QFC24_005031</name>
</gene>
<dbReference type="Proteomes" id="UP001234202">
    <property type="component" value="Unassembled WGS sequence"/>
</dbReference>
<evidence type="ECO:0000313" key="1">
    <source>
        <dbReference type="EMBL" id="KAJ9121050.1"/>
    </source>
</evidence>
<name>A0ACC2XCG2_9TREE</name>
<organism evidence="1 2">
    <name type="scientific">Naganishia onofrii</name>
    <dbReference type="NCBI Taxonomy" id="1851511"/>
    <lineage>
        <taxon>Eukaryota</taxon>
        <taxon>Fungi</taxon>
        <taxon>Dikarya</taxon>
        <taxon>Basidiomycota</taxon>
        <taxon>Agaricomycotina</taxon>
        <taxon>Tremellomycetes</taxon>
        <taxon>Filobasidiales</taxon>
        <taxon>Filobasidiaceae</taxon>
        <taxon>Naganishia</taxon>
    </lineage>
</organism>
<protein>
    <submittedName>
        <fullName evidence="1">Uncharacterized protein</fullName>
    </submittedName>
</protein>
<keyword evidence="2" id="KW-1185">Reference proteome</keyword>
<evidence type="ECO:0000313" key="2">
    <source>
        <dbReference type="Proteomes" id="UP001234202"/>
    </source>
</evidence>
<comment type="caution">
    <text evidence="1">The sequence shown here is derived from an EMBL/GenBank/DDBJ whole genome shotgun (WGS) entry which is preliminary data.</text>
</comment>